<evidence type="ECO:0000256" key="2">
    <source>
        <dbReference type="ARBA" id="ARBA00023125"/>
    </source>
</evidence>
<dbReference type="SMART" id="SM00895">
    <property type="entry name" value="FCD"/>
    <property type="match status" value="1"/>
</dbReference>
<dbReference type="SUPFAM" id="SSF48008">
    <property type="entry name" value="GntR ligand-binding domain-like"/>
    <property type="match status" value="1"/>
</dbReference>
<dbReference type="SUPFAM" id="SSF46785">
    <property type="entry name" value="Winged helix' DNA-binding domain"/>
    <property type="match status" value="1"/>
</dbReference>
<evidence type="ECO:0000313" key="6">
    <source>
        <dbReference type="Proteomes" id="UP000217182"/>
    </source>
</evidence>
<evidence type="ECO:0000259" key="4">
    <source>
        <dbReference type="PROSITE" id="PS50949"/>
    </source>
</evidence>
<keyword evidence="2" id="KW-0238">DNA-binding</keyword>
<dbReference type="Pfam" id="PF07729">
    <property type="entry name" value="FCD"/>
    <property type="match status" value="1"/>
</dbReference>
<protein>
    <recommendedName>
        <fullName evidence="4">HTH gntR-type domain-containing protein</fullName>
    </recommendedName>
</protein>
<feature type="domain" description="HTH gntR-type" evidence="4">
    <location>
        <begin position="1"/>
        <end position="68"/>
    </location>
</feature>
<dbReference type="AlphaFoldDB" id="A0A250B0J1"/>
<evidence type="ECO:0000256" key="3">
    <source>
        <dbReference type="ARBA" id="ARBA00023163"/>
    </source>
</evidence>
<dbReference type="SMART" id="SM00345">
    <property type="entry name" value="HTH_GNTR"/>
    <property type="match status" value="1"/>
</dbReference>
<dbReference type="Proteomes" id="UP000217182">
    <property type="component" value="Chromosome"/>
</dbReference>
<dbReference type="InterPro" id="IPR000524">
    <property type="entry name" value="Tscrpt_reg_HTH_GntR"/>
</dbReference>
<dbReference type="PANTHER" id="PTHR43537">
    <property type="entry name" value="TRANSCRIPTIONAL REGULATOR, GNTR FAMILY"/>
    <property type="match status" value="1"/>
</dbReference>
<dbReference type="PROSITE" id="PS50949">
    <property type="entry name" value="HTH_GNTR"/>
    <property type="match status" value="1"/>
</dbReference>
<sequence>MQEHSIEQKIKQYFISLDLKPGDKIETEVTLADKFGVTRYRMRQTLDAMVSAGILERAPKRGTIFKGFDTGSLSEHIKFQFEVSRFDSFEFKEARILMERAIIPLAVRRITPSQISMIELTITNMLLHKDDPQQADTYDRDFHLLIFSACGNHVLSAFSGVIQTLFRSSEYRHKYWSPEYVEKIADEHKLILQAIKKGDALAAVAALDAHLGYSKITLTE</sequence>
<dbReference type="OrthoDB" id="7005926at2"/>
<gene>
    <name evidence="5" type="ORF">AWC35_10570</name>
</gene>
<keyword evidence="3" id="KW-0804">Transcription</keyword>
<dbReference type="Gene3D" id="1.20.120.530">
    <property type="entry name" value="GntR ligand-binding domain-like"/>
    <property type="match status" value="1"/>
</dbReference>
<organism evidence="5 6">
    <name type="scientific">Gibbsiella quercinecans</name>
    <dbReference type="NCBI Taxonomy" id="929813"/>
    <lineage>
        <taxon>Bacteria</taxon>
        <taxon>Pseudomonadati</taxon>
        <taxon>Pseudomonadota</taxon>
        <taxon>Gammaproteobacteria</taxon>
        <taxon>Enterobacterales</taxon>
        <taxon>Yersiniaceae</taxon>
        <taxon>Gibbsiella</taxon>
    </lineage>
</organism>
<dbReference type="InterPro" id="IPR008920">
    <property type="entry name" value="TF_FadR/GntR_C"/>
</dbReference>
<dbReference type="GO" id="GO:0003677">
    <property type="term" value="F:DNA binding"/>
    <property type="evidence" value="ECO:0007669"/>
    <property type="project" value="UniProtKB-KW"/>
</dbReference>
<dbReference type="RefSeq" id="WP_095846344.1">
    <property type="nucleotide sequence ID" value="NZ_CP014136.1"/>
</dbReference>
<dbReference type="Pfam" id="PF00392">
    <property type="entry name" value="GntR"/>
    <property type="match status" value="1"/>
</dbReference>
<evidence type="ECO:0000313" key="5">
    <source>
        <dbReference type="EMBL" id="ATA19738.1"/>
    </source>
</evidence>
<dbReference type="InterPro" id="IPR036390">
    <property type="entry name" value="WH_DNA-bd_sf"/>
</dbReference>
<keyword evidence="1" id="KW-0805">Transcription regulation</keyword>
<dbReference type="KEGG" id="gqu:AWC35_10570"/>
<accession>A0A250B0J1</accession>
<dbReference type="InterPro" id="IPR011711">
    <property type="entry name" value="GntR_C"/>
</dbReference>
<dbReference type="InterPro" id="IPR036388">
    <property type="entry name" value="WH-like_DNA-bd_sf"/>
</dbReference>
<dbReference type="EMBL" id="CP014136">
    <property type="protein sequence ID" value="ATA19738.1"/>
    <property type="molecule type" value="Genomic_DNA"/>
</dbReference>
<reference evidence="5 6" key="1">
    <citation type="submission" date="2016-01" db="EMBL/GenBank/DDBJ databases">
        <authorList>
            <person name="Oliw E.H."/>
        </authorList>
    </citation>
    <scope>NUCLEOTIDE SEQUENCE [LARGE SCALE GENOMIC DNA]</scope>
    <source>
        <strain evidence="5 6">FRB97</strain>
    </source>
</reference>
<name>A0A250B0J1_9GAMM</name>
<keyword evidence="6" id="KW-1185">Reference proteome</keyword>
<proteinExistence type="predicted"/>
<evidence type="ECO:0000256" key="1">
    <source>
        <dbReference type="ARBA" id="ARBA00023015"/>
    </source>
</evidence>
<dbReference type="PANTHER" id="PTHR43537:SF5">
    <property type="entry name" value="UXU OPERON TRANSCRIPTIONAL REGULATOR"/>
    <property type="match status" value="1"/>
</dbReference>
<dbReference type="Gene3D" id="1.10.10.10">
    <property type="entry name" value="Winged helix-like DNA-binding domain superfamily/Winged helix DNA-binding domain"/>
    <property type="match status" value="1"/>
</dbReference>
<dbReference type="GO" id="GO:0003700">
    <property type="term" value="F:DNA-binding transcription factor activity"/>
    <property type="evidence" value="ECO:0007669"/>
    <property type="project" value="InterPro"/>
</dbReference>